<comment type="caution">
    <text evidence="4">The sequence shown here is derived from an EMBL/GenBank/DDBJ whole genome shotgun (WGS) entry which is preliminary data.</text>
</comment>
<dbReference type="GO" id="GO:0005615">
    <property type="term" value="C:extracellular space"/>
    <property type="evidence" value="ECO:0007669"/>
    <property type="project" value="InterPro"/>
</dbReference>
<name>A0A2P5FUM8_TREOI</name>
<reference evidence="5" key="1">
    <citation type="submission" date="2016-06" db="EMBL/GenBank/DDBJ databases">
        <title>Parallel loss of symbiosis genes in relatives of nitrogen-fixing non-legume Parasponia.</title>
        <authorList>
            <person name="Van Velzen R."/>
            <person name="Holmer R."/>
            <person name="Bu F."/>
            <person name="Rutten L."/>
            <person name="Van Zeijl A."/>
            <person name="Liu W."/>
            <person name="Santuari L."/>
            <person name="Cao Q."/>
            <person name="Sharma T."/>
            <person name="Shen D."/>
            <person name="Roswanjaya Y."/>
            <person name="Wardhani T."/>
            <person name="Kalhor M.S."/>
            <person name="Jansen J."/>
            <person name="Van den Hoogen J."/>
            <person name="Gungor B."/>
            <person name="Hartog M."/>
            <person name="Hontelez J."/>
            <person name="Verver J."/>
            <person name="Yang W.-C."/>
            <person name="Schijlen E."/>
            <person name="Repin R."/>
            <person name="Schilthuizen M."/>
            <person name="Schranz E."/>
            <person name="Heidstra R."/>
            <person name="Miyata K."/>
            <person name="Fedorova E."/>
            <person name="Kohlen W."/>
            <person name="Bisseling T."/>
            <person name="Smit S."/>
            <person name="Geurts R."/>
        </authorList>
    </citation>
    <scope>NUCLEOTIDE SEQUENCE [LARGE SCALE GENOMIC DNA]</scope>
    <source>
        <strain evidence="5">cv. RG33-2</strain>
    </source>
</reference>
<comment type="similarity">
    <text evidence="1 2">Belongs to the serpin family.</text>
</comment>
<dbReference type="EMBL" id="JXTC01000008">
    <property type="protein sequence ID" value="POO01502.1"/>
    <property type="molecule type" value="Genomic_DNA"/>
</dbReference>
<dbReference type="PROSITE" id="PS00284">
    <property type="entry name" value="SERPIN"/>
    <property type="match status" value="1"/>
</dbReference>
<evidence type="ECO:0000313" key="5">
    <source>
        <dbReference type="Proteomes" id="UP000237000"/>
    </source>
</evidence>
<accession>A0A2P5FUM8</accession>
<organism evidence="4 5">
    <name type="scientific">Trema orientale</name>
    <name type="common">Charcoal tree</name>
    <name type="synonym">Celtis orientalis</name>
    <dbReference type="NCBI Taxonomy" id="63057"/>
    <lineage>
        <taxon>Eukaryota</taxon>
        <taxon>Viridiplantae</taxon>
        <taxon>Streptophyta</taxon>
        <taxon>Embryophyta</taxon>
        <taxon>Tracheophyta</taxon>
        <taxon>Spermatophyta</taxon>
        <taxon>Magnoliopsida</taxon>
        <taxon>eudicotyledons</taxon>
        <taxon>Gunneridae</taxon>
        <taxon>Pentapetalae</taxon>
        <taxon>rosids</taxon>
        <taxon>fabids</taxon>
        <taxon>Rosales</taxon>
        <taxon>Cannabaceae</taxon>
        <taxon>Trema</taxon>
    </lineage>
</organism>
<dbReference type="SUPFAM" id="SSF56574">
    <property type="entry name" value="Serpins"/>
    <property type="match status" value="1"/>
</dbReference>
<gene>
    <name evidence="4" type="ORF">TorRG33x02_028090</name>
</gene>
<protein>
    <submittedName>
        <fullName evidence="4">Serpin family</fullName>
    </submittedName>
</protein>
<dbReference type="InterPro" id="IPR042178">
    <property type="entry name" value="Serpin_sf_1"/>
</dbReference>
<dbReference type="InterPro" id="IPR023795">
    <property type="entry name" value="Serpin_CS"/>
</dbReference>
<evidence type="ECO:0000256" key="1">
    <source>
        <dbReference type="ARBA" id="ARBA00009500"/>
    </source>
</evidence>
<evidence type="ECO:0000256" key="2">
    <source>
        <dbReference type="RuleBase" id="RU000411"/>
    </source>
</evidence>
<sequence length="433" mass="48951">MDFCVSIATQLILDQVKNGSSENILTSPMSINMMLNMVASGSGGKTLEQFKEFLGSEGINDFNDKSSIMMSLLASETAAASSSDETETTKPMPKAMFDGAPQNPMPWESPYSSLRELPRKKRQRRPPLFSLAKALWVDNGFPLIPSFKEITESIYKAQVKNVDFRTQAEQVKKDVNSWVENETKGLIQGLLSPDVELEPPLCLANALYFKGAWEHTFDISMNLDKKFYLLNGETIEVSFMTFAYECRSYASFDDYKVLKLPYQSGPQCTNKQFSMYFFLPHRRFGLQDMMEKFNSDRTILEPKHLHLDEVRLSKVWIPKLKFSYSVDAIQLIEDKGLTRPFDPMEADFTNMSNGSNVFISRILHKSHIEVNAEGTEAAAVTFVEESDLFGSALDWSPPPPLPSFVADHPFMFMVVEEFSKLVVFSGAVLNPNE</sequence>
<dbReference type="PANTHER" id="PTHR11461">
    <property type="entry name" value="SERINE PROTEASE INHIBITOR, SERPIN"/>
    <property type="match status" value="1"/>
</dbReference>
<feature type="domain" description="Serpin" evidence="3">
    <location>
        <begin position="10"/>
        <end position="431"/>
    </location>
</feature>
<dbReference type="InterPro" id="IPR023796">
    <property type="entry name" value="Serpin_dom"/>
</dbReference>
<keyword evidence="5" id="KW-1185">Reference proteome</keyword>
<dbReference type="InterPro" id="IPR042185">
    <property type="entry name" value="Serpin_sf_2"/>
</dbReference>
<dbReference type="OrthoDB" id="1193913at2759"/>
<dbReference type="AlphaFoldDB" id="A0A2P5FUM8"/>
<evidence type="ECO:0000259" key="3">
    <source>
        <dbReference type="SMART" id="SM00093"/>
    </source>
</evidence>
<dbReference type="STRING" id="63057.A0A2P5FUM8"/>
<dbReference type="SMART" id="SM00093">
    <property type="entry name" value="SERPIN"/>
    <property type="match status" value="1"/>
</dbReference>
<dbReference type="Gene3D" id="2.30.39.10">
    <property type="entry name" value="Alpha-1-antitrypsin, domain 1"/>
    <property type="match status" value="1"/>
</dbReference>
<dbReference type="CDD" id="cd02043">
    <property type="entry name" value="serpinP_plants"/>
    <property type="match status" value="1"/>
</dbReference>
<proteinExistence type="inferred from homology"/>
<dbReference type="GO" id="GO:0004867">
    <property type="term" value="F:serine-type endopeptidase inhibitor activity"/>
    <property type="evidence" value="ECO:0007669"/>
    <property type="project" value="InterPro"/>
</dbReference>
<dbReference type="InterPro" id="IPR036186">
    <property type="entry name" value="Serpin_sf"/>
</dbReference>
<dbReference type="InterPro" id="IPR000215">
    <property type="entry name" value="Serpin_fam"/>
</dbReference>
<dbReference type="Pfam" id="PF00079">
    <property type="entry name" value="Serpin"/>
    <property type="match status" value="1"/>
</dbReference>
<dbReference type="PANTHER" id="PTHR11461:SF340">
    <property type="entry name" value="SERPIN DOMAIN-CONTAINING PROTEIN"/>
    <property type="match status" value="1"/>
</dbReference>
<dbReference type="InParanoid" id="A0A2P5FUM8"/>
<dbReference type="Gene3D" id="3.30.497.10">
    <property type="entry name" value="Antithrombin, subunit I, domain 2"/>
    <property type="match status" value="2"/>
</dbReference>
<evidence type="ECO:0000313" key="4">
    <source>
        <dbReference type="EMBL" id="POO01502.1"/>
    </source>
</evidence>
<dbReference type="Proteomes" id="UP000237000">
    <property type="component" value="Unassembled WGS sequence"/>
</dbReference>